<feature type="region of interest" description="Disordered" evidence="1">
    <location>
        <begin position="1"/>
        <end position="33"/>
    </location>
</feature>
<reference evidence="2" key="1">
    <citation type="submission" date="2023-10" db="EMBL/GenBank/DDBJ databases">
        <authorList>
            <person name="Chen Y."/>
            <person name="Shah S."/>
            <person name="Dougan E. K."/>
            <person name="Thang M."/>
            <person name="Chan C."/>
        </authorList>
    </citation>
    <scope>NUCLEOTIDE SEQUENCE [LARGE SCALE GENOMIC DNA]</scope>
</reference>
<organism evidence="2 3">
    <name type="scientific">Prorocentrum cordatum</name>
    <dbReference type="NCBI Taxonomy" id="2364126"/>
    <lineage>
        <taxon>Eukaryota</taxon>
        <taxon>Sar</taxon>
        <taxon>Alveolata</taxon>
        <taxon>Dinophyceae</taxon>
        <taxon>Prorocentrales</taxon>
        <taxon>Prorocentraceae</taxon>
        <taxon>Prorocentrum</taxon>
    </lineage>
</organism>
<keyword evidence="3" id="KW-1185">Reference proteome</keyword>
<feature type="non-terminal residue" evidence="2">
    <location>
        <position position="144"/>
    </location>
</feature>
<evidence type="ECO:0000313" key="3">
    <source>
        <dbReference type="Proteomes" id="UP001189429"/>
    </source>
</evidence>
<accession>A0ABN9WLZ0</accession>
<dbReference type="Proteomes" id="UP001189429">
    <property type="component" value="Unassembled WGS sequence"/>
</dbReference>
<dbReference type="EMBL" id="CAUYUJ010018956">
    <property type="protein sequence ID" value="CAK0887591.1"/>
    <property type="molecule type" value="Genomic_DNA"/>
</dbReference>
<proteinExistence type="predicted"/>
<name>A0ABN9WLZ0_9DINO</name>
<feature type="compositionally biased region" description="Basic and acidic residues" evidence="1">
    <location>
        <begin position="100"/>
        <end position="110"/>
    </location>
</feature>
<sequence length="144" mass="14966">DESMSLLGPHPEDNDTDHLVDSSDGGATGGAAPRSALEFCRARQLGRPAARRAPPLVAGAAALLGACALWRLQGGAQEASKSTLRTGASPGDDLVGLHESSGHHLSDDGRRRHLTAPLHEGRLVDESGLVVGYPMKSTVLDSEE</sequence>
<evidence type="ECO:0000256" key="1">
    <source>
        <dbReference type="SAM" id="MobiDB-lite"/>
    </source>
</evidence>
<feature type="compositionally biased region" description="Basic and acidic residues" evidence="1">
    <location>
        <begin position="10"/>
        <end position="21"/>
    </location>
</feature>
<protein>
    <submittedName>
        <fullName evidence="2">Uncharacterized protein</fullName>
    </submittedName>
</protein>
<evidence type="ECO:0000313" key="2">
    <source>
        <dbReference type="EMBL" id="CAK0887591.1"/>
    </source>
</evidence>
<feature type="non-terminal residue" evidence="2">
    <location>
        <position position="1"/>
    </location>
</feature>
<comment type="caution">
    <text evidence="2">The sequence shown here is derived from an EMBL/GenBank/DDBJ whole genome shotgun (WGS) entry which is preliminary data.</text>
</comment>
<feature type="region of interest" description="Disordered" evidence="1">
    <location>
        <begin position="77"/>
        <end position="119"/>
    </location>
</feature>
<gene>
    <name evidence="2" type="ORF">PCOR1329_LOCUS68596</name>
</gene>